<name>A0AA38G2R3_TAXCH</name>
<dbReference type="GO" id="GO:0005737">
    <property type="term" value="C:cytoplasm"/>
    <property type="evidence" value="ECO:0007669"/>
    <property type="project" value="TreeGrafter"/>
</dbReference>
<dbReference type="GO" id="GO:0004709">
    <property type="term" value="F:MAP kinase kinase kinase activity"/>
    <property type="evidence" value="ECO:0007669"/>
    <property type="project" value="TreeGrafter"/>
</dbReference>
<dbReference type="SUPFAM" id="SSF56112">
    <property type="entry name" value="Protein kinase-like (PK-like)"/>
    <property type="match status" value="1"/>
</dbReference>
<comment type="caution">
    <text evidence="7">The sequence shown here is derived from an EMBL/GenBank/DDBJ whole genome shotgun (WGS) entry which is preliminary data.</text>
</comment>
<feature type="domain" description="Protein kinase" evidence="6">
    <location>
        <begin position="1"/>
        <end position="217"/>
    </location>
</feature>
<dbReference type="Proteomes" id="UP000824469">
    <property type="component" value="Unassembled WGS sequence"/>
</dbReference>
<dbReference type="InterPro" id="IPR011009">
    <property type="entry name" value="Kinase-like_dom_sf"/>
</dbReference>
<keyword evidence="5" id="KW-0067">ATP-binding</keyword>
<sequence length="427" mass="47563">EINLLSQLKHPNIVQYYGSETLEDAFYIYLEYVPGGSIFKLLREFGPLPEPVIKIYTRQILSGLAYLHSKNTVHRDIKGANLLADTYGKIKLADFGMAKHINGSSAPLSLKGSPYWMAPELIMPKNTGHDLITPKNTGHDLAVDIWSLGCTVIEMAMGKPPWSEYEGAAAMFKVFKSEVPSIPDTLSAEGKEFIRCCLHRNPAERPTASQLLDHPFVRNSNQQDSDPLASATSRIKYLNLMHSPREKNVNTSDCASIHPGNGKQHQLPSENIYSQIGTSTRSSNLLLSPRSTLEAYSSLSPPHSNITTGGILSGNVGNRFLSSVTNEVPIMVQSSLCERVGTVGMVNIAGHSEFSTDHNWNSPFIRTPEGSPKRRDYIHDDIMQINVSRRLHEFEEDYGKNNDASRFVREIIPQWPLRTPGYPTVYP</sequence>
<dbReference type="GO" id="GO:0005524">
    <property type="term" value="F:ATP binding"/>
    <property type="evidence" value="ECO:0007669"/>
    <property type="project" value="UniProtKB-KW"/>
</dbReference>
<evidence type="ECO:0000256" key="2">
    <source>
        <dbReference type="ARBA" id="ARBA00022679"/>
    </source>
</evidence>
<evidence type="ECO:0000256" key="4">
    <source>
        <dbReference type="ARBA" id="ARBA00022777"/>
    </source>
</evidence>
<keyword evidence="2" id="KW-0808">Transferase</keyword>
<accession>A0AA38G2R3</accession>
<evidence type="ECO:0000313" key="8">
    <source>
        <dbReference type="Proteomes" id="UP000824469"/>
    </source>
</evidence>
<evidence type="ECO:0000256" key="1">
    <source>
        <dbReference type="ARBA" id="ARBA00006529"/>
    </source>
</evidence>
<dbReference type="Gene3D" id="1.10.510.10">
    <property type="entry name" value="Transferase(Phosphotransferase) domain 1"/>
    <property type="match status" value="1"/>
</dbReference>
<dbReference type="SMART" id="SM00220">
    <property type="entry name" value="S_TKc"/>
    <property type="match status" value="1"/>
</dbReference>
<evidence type="ECO:0000256" key="5">
    <source>
        <dbReference type="ARBA" id="ARBA00022840"/>
    </source>
</evidence>
<keyword evidence="4" id="KW-0418">Kinase</keyword>
<evidence type="ECO:0000259" key="6">
    <source>
        <dbReference type="PROSITE" id="PS50011"/>
    </source>
</evidence>
<keyword evidence="8" id="KW-1185">Reference proteome</keyword>
<feature type="non-terminal residue" evidence="7">
    <location>
        <position position="427"/>
    </location>
</feature>
<dbReference type="InterPro" id="IPR000719">
    <property type="entry name" value="Prot_kinase_dom"/>
</dbReference>
<reference evidence="7 8" key="1">
    <citation type="journal article" date="2021" name="Nat. Plants">
        <title>The Taxus genome provides insights into paclitaxel biosynthesis.</title>
        <authorList>
            <person name="Xiong X."/>
            <person name="Gou J."/>
            <person name="Liao Q."/>
            <person name="Li Y."/>
            <person name="Zhou Q."/>
            <person name="Bi G."/>
            <person name="Li C."/>
            <person name="Du R."/>
            <person name="Wang X."/>
            <person name="Sun T."/>
            <person name="Guo L."/>
            <person name="Liang H."/>
            <person name="Lu P."/>
            <person name="Wu Y."/>
            <person name="Zhang Z."/>
            <person name="Ro D.K."/>
            <person name="Shang Y."/>
            <person name="Huang S."/>
            <person name="Yan J."/>
        </authorList>
    </citation>
    <scope>NUCLEOTIDE SEQUENCE [LARGE SCALE GENOMIC DNA]</scope>
    <source>
        <strain evidence="7">Ta-2019</strain>
    </source>
</reference>
<comment type="similarity">
    <text evidence="1">Belongs to the protein kinase superfamily. STE Ser/Thr protein kinase family. MAP kinase kinase kinase subfamily.</text>
</comment>
<evidence type="ECO:0000313" key="7">
    <source>
        <dbReference type="EMBL" id="KAH9315117.1"/>
    </source>
</evidence>
<protein>
    <recommendedName>
        <fullName evidence="6">Protein kinase domain-containing protein</fullName>
    </recommendedName>
</protein>
<evidence type="ECO:0000256" key="3">
    <source>
        <dbReference type="ARBA" id="ARBA00022741"/>
    </source>
</evidence>
<dbReference type="AlphaFoldDB" id="A0AA38G2R3"/>
<dbReference type="InterPro" id="IPR050538">
    <property type="entry name" value="MAP_kinase_kinase_kinase"/>
</dbReference>
<keyword evidence="3" id="KW-0547">Nucleotide-binding</keyword>
<dbReference type="PANTHER" id="PTHR48016">
    <property type="entry name" value="MAP KINASE KINASE KINASE SSK2-RELATED-RELATED"/>
    <property type="match status" value="1"/>
</dbReference>
<organism evidence="7 8">
    <name type="scientific">Taxus chinensis</name>
    <name type="common">Chinese yew</name>
    <name type="synonym">Taxus wallichiana var. chinensis</name>
    <dbReference type="NCBI Taxonomy" id="29808"/>
    <lineage>
        <taxon>Eukaryota</taxon>
        <taxon>Viridiplantae</taxon>
        <taxon>Streptophyta</taxon>
        <taxon>Embryophyta</taxon>
        <taxon>Tracheophyta</taxon>
        <taxon>Spermatophyta</taxon>
        <taxon>Pinopsida</taxon>
        <taxon>Pinidae</taxon>
        <taxon>Conifers II</taxon>
        <taxon>Cupressales</taxon>
        <taxon>Taxaceae</taxon>
        <taxon>Taxus</taxon>
    </lineage>
</organism>
<dbReference type="PANTHER" id="PTHR48016:SF5">
    <property type="entry name" value="MITOGEN-ACTIVATED PROTEIN KINASE KINASE KINASE 5"/>
    <property type="match status" value="1"/>
</dbReference>
<gene>
    <name evidence="7" type="ORF">KI387_023744</name>
</gene>
<dbReference type="Pfam" id="PF00069">
    <property type="entry name" value="Pkinase"/>
    <property type="match status" value="1"/>
</dbReference>
<dbReference type="EMBL" id="JAHRHJ020000005">
    <property type="protein sequence ID" value="KAH9315117.1"/>
    <property type="molecule type" value="Genomic_DNA"/>
</dbReference>
<proteinExistence type="inferred from homology"/>
<dbReference type="PROSITE" id="PS50011">
    <property type="entry name" value="PROTEIN_KINASE_DOM"/>
    <property type="match status" value="1"/>
</dbReference>